<sequence>MLRVVISALILSMVFIVVALPPENHLELIMINNSTVTLTYENTQTSPSTTVSISTDVIRPRSNMTIIAYFDPTQHGDVFVVIHFKCDTQQVALIIDDRVQVHMGQSIFQIAPNELIVSSILSKERAKVSPWYLSYAKVTLVINPHAFH</sequence>
<reference evidence="2" key="1">
    <citation type="submission" date="2021-02" db="EMBL/GenBank/DDBJ databases">
        <authorList>
            <person name="Nowell W R."/>
        </authorList>
    </citation>
    <scope>NUCLEOTIDE SEQUENCE</scope>
</reference>
<dbReference type="Proteomes" id="UP000663852">
    <property type="component" value="Unassembled WGS sequence"/>
</dbReference>
<dbReference type="EMBL" id="CAJNOJ010000153">
    <property type="protein sequence ID" value="CAF1207985.1"/>
    <property type="molecule type" value="Genomic_DNA"/>
</dbReference>
<feature type="signal peptide" evidence="1">
    <location>
        <begin position="1"/>
        <end position="19"/>
    </location>
</feature>
<evidence type="ECO:0000313" key="3">
    <source>
        <dbReference type="Proteomes" id="UP000663852"/>
    </source>
</evidence>
<name>A0A814WXY3_ADIRI</name>
<proteinExistence type="predicted"/>
<organism evidence="2 3">
    <name type="scientific">Adineta ricciae</name>
    <name type="common">Rotifer</name>
    <dbReference type="NCBI Taxonomy" id="249248"/>
    <lineage>
        <taxon>Eukaryota</taxon>
        <taxon>Metazoa</taxon>
        <taxon>Spiralia</taxon>
        <taxon>Gnathifera</taxon>
        <taxon>Rotifera</taxon>
        <taxon>Eurotatoria</taxon>
        <taxon>Bdelloidea</taxon>
        <taxon>Adinetida</taxon>
        <taxon>Adinetidae</taxon>
        <taxon>Adineta</taxon>
    </lineage>
</organism>
<evidence type="ECO:0000313" key="2">
    <source>
        <dbReference type="EMBL" id="CAF1207985.1"/>
    </source>
</evidence>
<gene>
    <name evidence="2" type="ORF">EDS130_LOCUS25727</name>
</gene>
<dbReference type="AlphaFoldDB" id="A0A814WXY3"/>
<comment type="caution">
    <text evidence="2">The sequence shown here is derived from an EMBL/GenBank/DDBJ whole genome shotgun (WGS) entry which is preliminary data.</text>
</comment>
<protein>
    <submittedName>
        <fullName evidence="2">Uncharacterized protein</fullName>
    </submittedName>
</protein>
<evidence type="ECO:0000256" key="1">
    <source>
        <dbReference type="SAM" id="SignalP"/>
    </source>
</evidence>
<keyword evidence="1" id="KW-0732">Signal</keyword>
<feature type="chain" id="PRO_5032292652" evidence="1">
    <location>
        <begin position="20"/>
        <end position="148"/>
    </location>
</feature>
<accession>A0A814WXY3</accession>